<comment type="caution">
    <text evidence="2">The sequence shown here is derived from an EMBL/GenBank/DDBJ whole genome shotgun (WGS) entry which is preliminary data.</text>
</comment>
<protein>
    <submittedName>
        <fullName evidence="2">Uncharacterized protein</fullName>
    </submittedName>
</protein>
<accession>A0A6A4SGU6</accession>
<evidence type="ECO:0000313" key="3">
    <source>
        <dbReference type="Proteomes" id="UP000438429"/>
    </source>
</evidence>
<evidence type="ECO:0000256" key="1">
    <source>
        <dbReference type="SAM" id="MobiDB-lite"/>
    </source>
</evidence>
<gene>
    <name evidence="2" type="ORF">F2P81_018707</name>
</gene>
<dbReference type="AlphaFoldDB" id="A0A6A4SGU6"/>
<feature type="region of interest" description="Disordered" evidence="1">
    <location>
        <begin position="35"/>
        <end position="95"/>
    </location>
</feature>
<sequence length="147" mass="14845">MRHSAFSTTDSAIAFSTMDSASASFCGQSNGARWYHGQRLPPTEDSVGASAPRTAPPPHGGLSGGFSTTDSASSSAPVASGHSAERFSRQAGTGSVMQAAGGGPLCIHLAPALPCILKSRPPLLSSVVLVCSSSGSNRASVIRTSRK</sequence>
<evidence type="ECO:0000313" key="2">
    <source>
        <dbReference type="EMBL" id="KAF0029602.1"/>
    </source>
</evidence>
<feature type="compositionally biased region" description="Polar residues" evidence="1">
    <location>
        <begin position="65"/>
        <end position="77"/>
    </location>
</feature>
<dbReference type="Proteomes" id="UP000438429">
    <property type="component" value="Unassembled WGS sequence"/>
</dbReference>
<reference evidence="2 3" key="1">
    <citation type="submission" date="2019-06" db="EMBL/GenBank/DDBJ databases">
        <title>Draft genomes of female and male turbot (Scophthalmus maximus).</title>
        <authorList>
            <person name="Xu H."/>
            <person name="Xu X.-W."/>
            <person name="Shao C."/>
            <person name="Chen S."/>
        </authorList>
    </citation>
    <scope>NUCLEOTIDE SEQUENCE [LARGE SCALE GENOMIC DNA]</scope>
    <source>
        <strain evidence="2">Ysfricsl-2016a</strain>
        <tissue evidence="2">Blood</tissue>
    </source>
</reference>
<organism evidence="2 3">
    <name type="scientific">Scophthalmus maximus</name>
    <name type="common">Turbot</name>
    <name type="synonym">Psetta maxima</name>
    <dbReference type="NCBI Taxonomy" id="52904"/>
    <lineage>
        <taxon>Eukaryota</taxon>
        <taxon>Metazoa</taxon>
        <taxon>Chordata</taxon>
        <taxon>Craniata</taxon>
        <taxon>Vertebrata</taxon>
        <taxon>Euteleostomi</taxon>
        <taxon>Actinopterygii</taxon>
        <taxon>Neopterygii</taxon>
        <taxon>Teleostei</taxon>
        <taxon>Neoteleostei</taxon>
        <taxon>Acanthomorphata</taxon>
        <taxon>Carangaria</taxon>
        <taxon>Pleuronectiformes</taxon>
        <taxon>Pleuronectoidei</taxon>
        <taxon>Scophthalmidae</taxon>
        <taxon>Scophthalmus</taxon>
    </lineage>
</organism>
<proteinExistence type="predicted"/>
<dbReference type="EMBL" id="VEVO01000016">
    <property type="protein sequence ID" value="KAF0029602.1"/>
    <property type="molecule type" value="Genomic_DNA"/>
</dbReference>
<name>A0A6A4SGU6_SCOMX</name>